<keyword evidence="1" id="KW-0472">Membrane</keyword>
<feature type="transmembrane region" description="Helical" evidence="1">
    <location>
        <begin position="12"/>
        <end position="36"/>
    </location>
</feature>
<keyword evidence="3" id="KW-1185">Reference proteome</keyword>
<dbReference type="AlphaFoldDB" id="A0A923KQD3"/>
<sequence>MNAQRSKFSINAGICFSVLRSFNVAAMCALAVWHGYVFHLNQALLEAENKKSPTPPAHIKLQRIAAASTTFYLKVQS</sequence>
<accession>A0A923KQD3</accession>
<dbReference type="RefSeq" id="WP_186913716.1">
    <property type="nucleotide sequence ID" value="NZ_JACOFV010000017.1"/>
</dbReference>
<evidence type="ECO:0000313" key="2">
    <source>
        <dbReference type="EMBL" id="MBC3863773.1"/>
    </source>
</evidence>
<keyword evidence="1" id="KW-1133">Transmembrane helix</keyword>
<name>A0A923KQD3_9BURK</name>
<keyword evidence="1" id="KW-0812">Transmembrane</keyword>
<protein>
    <submittedName>
        <fullName evidence="2">Uncharacterized protein</fullName>
    </submittedName>
</protein>
<evidence type="ECO:0000313" key="3">
    <source>
        <dbReference type="Proteomes" id="UP000634011"/>
    </source>
</evidence>
<organism evidence="2 3">
    <name type="scientific">Undibacterium jejuense</name>
    <dbReference type="NCBI Taxonomy" id="1344949"/>
    <lineage>
        <taxon>Bacteria</taxon>
        <taxon>Pseudomonadati</taxon>
        <taxon>Pseudomonadota</taxon>
        <taxon>Betaproteobacteria</taxon>
        <taxon>Burkholderiales</taxon>
        <taxon>Oxalobacteraceae</taxon>
        <taxon>Undibacterium</taxon>
    </lineage>
</organism>
<reference evidence="2" key="1">
    <citation type="submission" date="2020-08" db="EMBL/GenBank/DDBJ databases">
        <title>Novel species isolated from subtropical streams in China.</title>
        <authorList>
            <person name="Lu H."/>
        </authorList>
    </citation>
    <scope>NUCLEOTIDE SEQUENCE</scope>
    <source>
        <strain evidence="2">KACC 12607</strain>
    </source>
</reference>
<dbReference type="Proteomes" id="UP000634011">
    <property type="component" value="Unassembled WGS sequence"/>
</dbReference>
<proteinExistence type="predicted"/>
<evidence type="ECO:0000256" key="1">
    <source>
        <dbReference type="SAM" id="Phobius"/>
    </source>
</evidence>
<comment type="caution">
    <text evidence="2">The sequence shown here is derived from an EMBL/GenBank/DDBJ whole genome shotgun (WGS) entry which is preliminary data.</text>
</comment>
<gene>
    <name evidence="2" type="ORF">H8K32_16835</name>
</gene>
<dbReference type="EMBL" id="JACOFV010000017">
    <property type="protein sequence ID" value="MBC3863773.1"/>
    <property type="molecule type" value="Genomic_DNA"/>
</dbReference>